<reference evidence="10 11" key="1">
    <citation type="journal article" date="2023" name="Environ Microbiome">
        <title>A coral-associated actinobacterium mitigates coral bleaching under heat stress.</title>
        <authorList>
            <person name="Li J."/>
            <person name="Zou Y."/>
            <person name="Li Q."/>
            <person name="Zhang J."/>
            <person name="Bourne D.G."/>
            <person name="Lyu Y."/>
            <person name="Liu C."/>
            <person name="Zhang S."/>
        </authorList>
    </citation>
    <scope>NUCLEOTIDE SEQUENCE [LARGE SCALE GENOMIC DNA]</scope>
    <source>
        <strain evidence="10 11">SCSIO 13291</strain>
    </source>
</reference>
<feature type="transmembrane region" description="Helical" evidence="8">
    <location>
        <begin position="78"/>
        <end position="107"/>
    </location>
</feature>
<dbReference type="InterPro" id="IPR004657">
    <property type="entry name" value="MenA"/>
</dbReference>
<feature type="transmembrane region" description="Helical" evidence="8">
    <location>
        <begin position="274"/>
        <end position="292"/>
    </location>
</feature>
<comment type="subcellular location">
    <subcellularLocation>
        <location evidence="8">Cell membrane</location>
        <topology evidence="8">Multi-pass membrane protein</topology>
    </subcellularLocation>
    <subcellularLocation>
        <location evidence="1">Membrane</location>
        <topology evidence="1">Multi-pass membrane protein</topology>
    </subcellularLocation>
</comment>
<evidence type="ECO:0000256" key="5">
    <source>
        <dbReference type="ARBA" id="ARBA00022692"/>
    </source>
</evidence>
<evidence type="ECO:0000256" key="2">
    <source>
        <dbReference type="ARBA" id="ARBA00022428"/>
    </source>
</evidence>
<feature type="transmembrane region" description="Helical" evidence="8">
    <location>
        <begin position="145"/>
        <end position="164"/>
    </location>
</feature>
<evidence type="ECO:0000256" key="6">
    <source>
        <dbReference type="ARBA" id="ARBA00022989"/>
    </source>
</evidence>
<evidence type="ECO:0000256" key="1">
    <source>
        <dbReference type="ARBA" id="ARBA00004141"/>
    </source>
</evidence>
<dbReference type="Pfam" id="PF01040">
    <property type="entry name" value="UbiA"/>
    <property type="match status" value="1"/>
</dbReference>
<name>A0ABZ3CCC3_9ACTN</name>
<dbReference type="EMBL" id="CP115965">
    <property type="protein sequence ID" value="WZW99407.1"/>
    <property type="molecule type" value="Genomic_DNA"/>
</dbReference>
<dbReference type="InterPro" id="IPR044878">
    <property type="entry name" value="UbiA_sf"/>
</dbReference>
<comment type="catalytic activity">
    <reaction evidence="8">
        <text>an all-trans-polyprenyl diphosphate + 1,4-dihydroxy-2-naphthoate + H(+) = a 2-demethylmenaquinol + CO2 + diphosphate</text>
        <dbReference type="Rhea" id="RHEA:26478"/>
        <dbReference type="Rhea" id="RHEA-COMP:9563"/>
        <dbReference type="Rhea" id="RHEA-COMP:9564"/>
        <dbReference type="ChEBI" id="CHEBI:11173"/>
        <dbReference type="ChEBI" id="CHEBI:15378"/>
        <dbReference type="ChEBI" id="CHEBI:16526"/>
        <dbReference type="ChEBI" id="CHEBI:33019"/>
        <dbReference type="ChEBI" id="CHEBI:55437"/>
        <dbReference type="ChEBI" id="CHEBI:58914"/>
        <dbReference type="EC" id="2.5.1.74"/>
    </reaction>
</comment>
<dbReference type="CDD" id="cd13962">
    <property type="entry name" value="PT_UbiA_UBIAD1"/>
    <property type="match status" value="1"/>
</dbReference>
<comment type="pathway">
    <text evidence="8">Quinol/quinone metabolism; menaquinone biosynthesis; menaquinol from 1,4-dihydroxy-2-naphthoate: step 1/2.</text>
</comment>
<organism evidence="10 11">
    <name type="scientific">Propioniciclava soli</name>
    <dbReference type="NCBI Taxonomy" id="2775081"/>
    <lineage>
        <taxon>Bacteria</taxon>
        <taxon>Bacillati</taxon>
        <taxon>Actinomycetota</taxon>
        <taxon>Actinomycetes</taxon>
        <taxon>Propionibacteriales</taxon>
        <taxon>Propionibacteriaceae</taxon>
        <taxon>Propioniciclava</taxon>
    </lineage>
</organism>
<dbReference type="InterPro" id="IPR026046">
    <property type="entry name" value="UBIAD1"/>
</dbReference>
<accession>A0ABZ3CCC3</accession>
<keyword evidence="7 8" id="KW-0472">Membrane</keyword>
<dbReference type="PIRSF" id="PIRSF005355">
    <property type="entry name" value="UBIAD1"/>
    <property type="match status" value="1"/>
</dbReference>
<keyword evidence="11" id="KW-1185">Reference proteome</keyword>
<gene>
    <name evidence="8" type="primary">menA</name>
    <name evidence="10" type="ORF">PCC79_04180</name>
</gene>
<evidence type="ECO:0000256" key="4">
    <source>
        <dbReference type="ARBA" id="ARBA00022679"/>
    </source>
</evidence>
<feature type="transmembrane region" description="Helical" evidence="8">
    <location>
        <begin position="170"/>
        <end position="192"/>
    </location>
</feature>
<dbReference type="PANTHER" id="PTHR13929">
    <property type="entry name" value="1,4-DIHYDROXY-2-NAPHTHOATE OCTAPRENYLTRANSFERASE"/>
    <property type="match status" value="1"/>
</dbReference>
<evidence type="ECO:0000256" key="8">
    <source>
        <dbReference type="HAMAP-Rule" id="MF_01937"/>
    </source>
</evidence>
<dbReference type="InterPro" id="IPR000537">
    <property type="entry name" value="UbiA_prenyltransferase"/>
</dbReference>
<evidence type="ECO:0000313" key="11">
    <source>
        <dbReference type="Proteomes" id="UP001434337"/>
    </source>
</evidence>
<protein>
    <recommendedName>
        <fullName evidence="8 9">1,4-dihydroxy-2-naphthoate octaprenyltransferase</fullName>
        <shortName evidence="8">DHNA-octaprenyltransferase</shortName>
        <ecNumber evidence="8 9">2.5.1.74</ecNumber>
    </recommendedName>
</protein>
<keyword evidence="3 8" id="KW-1003">Cell membrane</keyword>
<comment type="similarity">
    <text evidence="8">Belongs to the MenA family. Type 1 subfamily.</text>
</comment>
<keyword evidence="6 8" id="KW-1133">Transmembrane helix</keyword>
<dbReference type="RefSeq" id="WP_342373111.1">
    <property type="nucleotide sequence ID" value="NZ_CP115965.1"/>
</dbReference>
<feature type="transmembrane region" description="Helical" evidence="8">
    <location>
        <begin position="40"/>
        <end position="58"/>
    </location>
</feature>
<dbReference type="NCBIfam" id="NF004751">
    <property type="entry name" value="PRK06080.1-3"/>
    <property type="match status" value="1"/>
</dbReference>
<keyword evidence="4 8" id="KW-0808">Transferase</keyword>
<dbReference type="NCBIfam" id="TIGR00751">
    <property type="entry name" value="menA"/>
    <property type="match status" value="1"/>
</dbReference>
<dbReference type="GO" id="GO:0046428">
    <property type="term" value="F:1,4-dihydroxy-2-naphthoate polyprenyltransferase activity"/>
    <property type="evidence" value="ECO:0007669"/>
    <property type="project" value="UniProtKB-EC"/>
</dbReference>
<feature type="transmembrane region" description="Helical" evidence="8">
    <location>
        <begin position="113"/>
        <end position="133"/>
    </location>
</feature>
<feature type="transmembrane region" description="Helical" evidence="8">
    <location>
        <begin position="239"/>
        <end position="262"/>
    </location>
</feature>
<dbReference type="Gene3D" id="1.10.357.140">
    <property type="entry name" value="UbiA prenyltransferase"/>
    <property type="match status" value="1"/>
</dbReference>
<keyword evidence="5 8" id="KW-0812">Transmembrane</keyword>
<evidence type="ECO:0000256" key="3">
    <source>
        <dbReference type="ARBA" id="ARBA00022475"/>
    </source>
</evidence>
<keyword evidence="2 8" id="KW-0474">Menaquinone biosynthesis</keyword>
<proteinExistence type="inferred from homology"/>
<dbReference type="EC" id="2.5.1.74" evidence="8 9"/>
<evidence type="ECO:0000256" key="9">
    <source>
        <dbReference type="NCBIfam" id="TIGR00751"/>
    </source>
</evidence>
<dbReference type="HAMAP" id="MF_01937">
    <property type="entry name" value="MenA_1"/>
    <property type="match status" value="1"/>
</dbReference>
<evidence type="ECO:0000313" key="10">
    <source>
        <dbReference type="EMBL" id="WZW99407.1"/>
    </source>
</evidence>
<comment type="function">
    <text evidence="8">Conversion of 1,4-dihydroxy-2-naphthoate (DHNA) to demethylmenaquinone (DMK).</text>
</comment>
<dbReference type="Proteomes" id="UP001434337">
    <property type="component" value="Chromosome"/>
</dbReference>
<evidence type="ECO:0000256" key="7">
    <source>
        <dbReference type="ARBA" id="ARBA00023136"/>
    </source>
</evidence>
<feature type="transmembrane region" description="Helical" evidence="8">
    <location>
        <begin position="16"/>
        <end position="34"/>
    </location>
</feature>
<dbReference type="PANTHER" id="PTHR13929:SF0">
    <property type="entry name" value="UBIA PRENYLTRANSFERASE DOMAIN-CONTAINING PROTEIN 1"/>
    <property type="match status" value="1"/>
</dbReference>
<feature type="transmembrane region" description="Helical" evidence="8">
    <location>
        <begin position="213"/>
        <end position="233"/>
    </location>
</feature>
<sequence length="293" mass="29739">MATAGQWLEGARLRTLPAAVAPVVVGSAVALWAGGWRPGHAVLALVVALALQVGVNFANDYSDGIRGTDDARVGPQRLVGSGAAPAAVVKAAAFGCFGVAALAGLALVVLTSAWWLLAVGAVCILAAWFYTGGRRPYGYAGLGELFVFVFFGLVATCGTTYVQLGEVPAASVWGGVACGALAAAILVANNLRDRAGDAVAGKRTLAVRLGERWTRWLYVALVGVGVFAVVQVAATSTWWALLGLVMVVLLAGPVRLVLLGAVGPELVRVLKLTGLGELAGALGVLLGCLVGAL</sequence>